<protein>
    <submittedName>
        <fullName evidence="1">Uncharacterized protein</fullName>
    </submittedName>
</protein>
<dbReference type="Proteomes" id="UP000799755">
    <property type="component" value="Unassembled WGS sequence"/>
</dbReference>
<sequence length="673" mass="74445">MPASSVRDEEYVTVFHGPVTAEGKPLTSRTLFHHFSRVVEQVHVQNGYWRFQSEGDGRDDARAFCKGLQSAEEVILSEMLGMGSHDDIELRWISGKSDSYRIARRGTAKQHLRAILEERRILGLPDLGEQEVPVYPIDRERKLSQLRTGKHRKQQSTWEKTSAEPSANGKSNHLTSLELRLGSRSRTDALASPTILSTQSSPDRNRHMSLRLANTVSLSPALQPRVISSNVQARASQALRSSSHGTVPQPDTNMTDFQSAIEHHEIHSRRSGLDGKSLAKTPTRSVALISHSKPPPDRNDSASSDQTQTQPYDSSSSEEAQRQASTLYRSPNRRDMIQQDVSSIFMRPASDEEVKTDKTTRYGATSVSKTSVQEVRYLHPRCSVAGPYSRGTPPASGLVIKAQSSTMDTPAVGEEKQALGLHDIFDSDSDESTAIFMANEKEKKAVASQASTTAPELNTSDFSMIINDIHANHTSPSDLANSKENSQASDKGQETATSLIIDLTDGDSVTGYVAPCDPPILKKETPFGLSDILSSTLLLCMECDQLQSHQSDCHIGSVQFQPLVELNMLQLRSIADAVERNDPEPWREHQGPPRTPSPDPDRINDLAEIARDLGARDDPDLKDLPDSMLLLMWSLKNAPGAKVLRHGQDGENYEEHCSQEEMEEMETRMRRAA</sequence>
<accession>A0ACB6R447</accession>
<evidence type="ECO:0000313" key="1">
    <source>
        <dbReference type="EMBL" id="KAF2474094.1"/>
    </source>
</evidence>
<evidence type="ECO:0000313" key="2">
    <source>
        <dbReference type="Proteomes" id="UP000799755"/>
    </source>
</evidence>
<gene>
    <name evidence="1" type="ORF">BDR25DRAFT_385563</name>
</gene>
<dbReference type="EMBL" id="MU003498">
    <property type="protein sequence ID" value="KAF2474094.1"/>
    <property type="molecule type" value="Genomic_DNA"/>
</dbReference>
<comment type="caution">
    <text evidence="1">The sequence shown here is derived from an EMBL/GenBank/DDBJ whole genome shotgun (WGS) entry which is preliminary data.</text>
</comment>
<proteinExistence type="predicted"/>
<organism evidence="1 2">
    <name type="scientific">Lindgomyces ingoldianus</name>
    <dbReference type="NCBI Taxonomy" id="673940"/>
    <lineage>
        <taxon>Eukaryota</taxon>
        <taxon>Fungi</taxon>
        <taxon>Dikarya</taxon>
        <taxon>Ascomycota</taxon>
        <taxon>Pezizomycotina</taxon>
        <taxon>Dothideomycetes</taxon>
        <taxon>Pleosporomycetidae</taxon>
        <taxon>Pleosporales</taxon>
        <taxon>Lindgomycetaceae</taxon>
        <taxon>Lindgomyces</taxon>
    </lineage>
</organism>
<name>A0ACB6R447_9PLEO</name>
<reference evidence="1" key="1">
    <citation type="journal article" date="2020" name="Stud. Mycol.">
        <title>101 Dothideomycetes genomes: a test case for predicting lifestyles and emergence of pathogens.</title>
        <authorList>
            <person name="Haridas S."/>
            <person name="Albert R."/>
            <person name="Binder M."/>
            <person name="Bloem J."/>
            <person name="Labutti K."/>
            <person name="Salamov A."/>
            <person name="Andreopoulos B."/>
            <person name="Baker S."/>
            <person name="Barry K."/>
            <person name="Bills G."/>
            <person name="Bluhm B."/>
            <person name="Cannon C."/>
            <person name="Castanera R."/>
            <person name="Culley D."/>
            <person name="Daum C."/>
            <person name="Ezra D."/>
            <person name="Gonzalez J."/>
            <person name="Henrissat B."/>
            <person name="Kuo A."/>
            <person name="Liang C."/>
            <person name="Lipzen A."/>
            <person name="Lutzoni F."/>
            <person name="Magnuson J."/>
            <person name="Mondo S."/>
            <person name="Nolan M."/>
            <person name="Ohm R."/>
            <person name="Pangilinan J."/>
            <person name="Park H.-J."/>
            <person name="Ramirez L."/>
            <person name="Alfaro M."/>
            <person name="Sun H."/>
            <person name="Tritt A."/>
            <person name="Yoshinaga Y."/>
            <person name="Zwiers L.-H."/>
            <person name="Turgeon B."/>
            <person name="Goodwin S."/>
            <person name="Spatafora J."/>
            <person name="Crous P."/>
            <person name="Grigoriev I."/>
        </authorList>
    </citation>
    <scope>NUCLEOTIDE SEQUENCE</scope>
    <source>
        <strain evidence="1">ATCC 200398</strain>
    </source>
</reference>
<keyword evidence="2" id="KW-1185">Reference proteome</keyword>